<dbReference type="EMBL" id="JPIU01000014">
    <property type="protein sequence ID" value="KIO47521.1"/>
    <property type="molecule type" value="Genomic_DNA"/>
</dbReference>
<evidence type="ECO:0000259" key="1">
    <source>
        <dbReference type="Pfam" id="PF14088"/>
    </source>
</evidence>
<dbReference type="AlphaFoldDB" id="A0A0C3RIX4"/>
<dbReference type="InterPro" id="IPR025364">
    <property type="entry name" value="DUF4268"/>
</dbReference>
<protein>
    <recommendedName>
        <fullName evidence="1">DUF4268 domain-containing protein</fullName>
    </recommendedName>
</protein>
<accession>A0A0C3RIX4</accession>
<reference evidence="2 3" key="1">
    <citation type="submission" date="2014-07" db="EMBL/GenBank/DDBJ databases">
        <title>Porphyromonadaceae bacterium OUH 308042 = ATCC BAA-2681 = DSM 28342 draft genome.</title>
        <authorList>
            <person name="Sydenham T.V."/>
            <person name="Hasman H."/>
            <person name="Justensen U.S."/>
        </authorList>
    </citation>
    <scope>NUCLEOTIDE SEQUENCE [LARGE SCALE GENOMIC DNA]</scope>
    <source>
        <strain evidence="2 3">OUH 308042</strain>
    </source>
</reference>
<dbReference type="RefSeq" id="WP_041504663.1">
    <property type="nucleotide sequence ID" value="NZ_JPIU01000014.1"/>
</dbReference>
<organism evidence="2 3">
    <name type="scientific">Sanguibacteroides justesenii</name>
    <dbReference type="NCBI Taxonomy" id="1547597"/>
    <lineage>
        <taxon>Bacteria</taxon>
        <taxon>Pseudomonadati</taxon>
        <taxon>Bacteroidota</taxon>
        <taxon>Bacteroidia</taxon>
        <taxon>Bacteroidales</taxon>
        <taxon>Porphyromonadaceae</taxon>
        <taxon>Sanguibacteroides</taxon>
    </lineage>
</organism>
<dbReference type="Pfam" id="PF14088">
    <property type="entry name" value="DUF4268"/>
    <property type="match status" value="1"/>
</dbReference>
<feature type="domain" description="DUF4268" evidence="1">
    <location>
        <begin position="11"/>
        <end position="142"/>
    </location>
</feature>
<gene>
    <name evidence="2" type="ORF">BA92_00445</name>
</gene>
<comment type="caution">
    <text evidence="2">The sequence shown here is derived from an EMBL/GenBank/DDBJ whole genome shotgun (WGS) entry which is preliminary data.</text>
</comment>
<proteinExistence type="predicted"/>
<sequence>MYTKEEAKAIRIGFWQGFKSYCRKKRIDRRWVLTGVKIKSVQLKFFADDRKALVMFQIDHKNDLRRFEIYECFLAYRKLFAGVCGSELIWEEEYEGVEKDRRVSAIFFELPGVSLYNAGDWEKIYAFFVEKMPLLEELYFEYRDLINARLKEC</sequence>
<dbReference type="Proteomes" id="UP000031980">
    <property type="component" value="Unassembled WGS sequence"/>
</dbReference>
<evidence type="ECO:0000313" key="2">
    <source>
        <dbReference type="EMBL" id="KIO47521.1"/>
    </source>
</evidence>
<evidence type="ECO:0000313" key="3">
    <source>
        <dbReference type="Proteomes" id="UP000031980"/>
    </source>
</evidence>
<name>A0A0C3RIX4_9PORP</name>
<keyword evidence="3" id="KW-1185">Reference proteome</keyword>